<protein>
    <submittedName>
        <fullName evidence="1">Uncharacterized protein</fullName>
    </submittedName>
</protein>
<gene>
    <name evidence="1" type="ORF">AVEN_2933_1</name>
</gene>
<comment type="caution">
    <text evidence="1">The sequence shown here is derived from an EMBL/GenBank/DDBJ whole genome shotgun (WGS) entry which is preliminary data.</text>
</comment>
<feature type="non-terminal residue" evidence="1">
    <location>
        <position position="1"/>
    </location>
</feature>
<name>A0A4Y2U8B2_ARAVE</name>
<proteinExistence type="predicted"/>
<keyword evidence="2" id="KW-1185">Reference proteome</keyword>
<organism evidence="1 2">
    <name type="scientific">Araneus ventricosus</name>
    <name type="common">Orbweaver spider</name>
    <name type="synonym">Epeira ventricosa</name>
    <dbReference type="NCBI Taxonomy" id="182803"/>
    <lineage>
        <taxon>Eukaryota</taxon>
        <taxon>Metazoa</taxon>
        <taxon>Ecdysozoa</taxon>
        <taxon>Arthropoda</taxon>
        <taxon>Chelicerata</taxon>
        <taxon>Arachnida</taxon>
        <taxon>Araneae</taxon>
        <taxon>Araneomorphae</taxon>
        <taxon>Entelegynae</taxon>
        <taxon>Araneoidea</taxon>
        <taxon>Araneidae</taxon>
        <taxon>Araneus</taxon>
    </lineage>
</organism>
<dbReference type="EMBL" id="BGPR01033730">
    <property type="protein sequence ID" value="GBO07797.1"/>
    <property type="molecule type" value="Genomic_DNA"/>
</dbReference>
<reference evidence="1 2" key="1">
    <citation type="journal article" date="2019" name="Sci. Rep.">
        <title>Orb-weaving spider Araneus ventricosus genome elucidates the spidroin gene catalogue.</title>
        <authorList>
            <person name="Kono N."/>
            <person name="Nakamura H."/>
            <person name="Ohtoshi R."/>
            <person name="Moran D.A.P."/>
            <person name="Shinohara A."/>
            <person name="Yoshida Y."/>
            <person name="Fujiwara M."/>
            <person name="Mori M."/>
            <person name="Tomita M."/>
            <person name="Arakawa K."/>
        </authorList>
    </citation>
    <scope>NUCLEOTIDE SEQUENCE [LARGE SCALE GENOMIC DNA]</scope>
</reference>
<dbReference type="AlphaFoldDB" id="A0A4Y2U8B2"/>
<accession>A0A4Y2U8B2</accession>
<evidence type="ECO:0000313" key="1">
    <source>
        <dbReference type="EMBL" id="GBO07797.1"/>
    </source>
</evidence>
<evidence type="ECO:0000313" key="2">
    <source>
        <dbReference type="Proteomes" id="UP000499080"/>
    </source>
</evidence>
<dbReference type="Proteomes" id="UP000499080">
    <property type="component" value="Unassembled WGS sequence"/>
</dbReference>
<sequence>ILCCRGVQAENSRLQDEKIKYSRPYTIKNLLRILDWCTPNLKLCELPKIVLLILLLQIMFHEGVQRLYFNNSDELSFLQVYFIKKK</sequence>